<proteinExistence type="predicted"/>
<sequence length="94" mass="10559">MNAFIAVSDANATAATNENDAISAAIRHLLDLNKEERRIGGPSTNGGIDERGHVWTNFKAWFKPTFFIGKKRKTKTTRRLRIQAERFVNISLEG</sequence>
<gene>
    <name evidence="1" type="ORF">V7S43_002318</name>
</gene>
<comment type="caution">
    <text evidence="1">The sequence shown here is derived from an EMBL/GenBank/DDBJ whole genome shotgun (WGS) entry which is preliminary data.</text>
</comment>
<dbReference type="EMBL" id="JBIMZQ010000003">
    <property type="protein sequence ID" value="KAL3673021.1"/>
    <property type="molecule type" value="Genomic_DNA"/>
</dbReference>
<keyword evidence="2" id="KW-1185">Reference proteome</keyword>
<evidence type="ECO:0000313" key="2">
    <source>
        <dbReference type="Proteomes" id="UP001632037"/>
    </source>
</evidence>
<protein>
    <submittedName>
        <fullName evidence="1">Uncharacterized protein</fullName>
    </submittedName>
</protein>
<organism evidence="1 2">
    <name type="scientific">Phytophthora oleae</name>
    <dbReference type="NCBI Taxonomy" id="2107226"/>
    <lineage>
        <taxon>Eukaryota</taxon>
        <taxon>Sar</taxon>
        <taxon>Stramenopiles</taxon>
        <taxon>Oomycota</taxon>
        <taxon>Peronosporomycetes</taxon>
        <taxon>Peronosporales</taxon>
        <taxon>Peronosporaceae</taxon>
        <taxon>Phytophthora</taxon>
    </lineage>
</organism>
<dbReference type="AlphaFoldDB" id="A0ABD3G368"/>
<name>A0ABD3G368_9STRA</name>
<reference evidence="1 2" key="1">
    <citation type="submission" date="2024-09" db="EMBL/GenBank/DDBJ databases">
        <title>Genome sequencing and assembly of Phytophthora oleae, isolate VK10A, causative agent of rot of olive drupes.</title>
        <authorList>
            <person name="Conti Taguali S."/>
            <person name="Riolo M."/>
            <person name="La Spada F."/>
            <person name="Cacciola S.O."/>
            <person name="Dionisio G."/>
        </authorList>
    </citation>
    <scope>NUCLEOTIDE SEQUENCE [LARGE SCALE GENOMIC DNA]</scope>
    <source>
        <strain evidence="1 2">VK10A</strain>
    </source>
</reference>
<accession>A0ABD3G368</accession>
<evidence type="ECO:0000313" key="1">
    <source>
        <dbReference type="EMBL" id="KAL3673021.1"/>
    </source>
</evidence>
<dbReference type="Proteomes" id="UP001632037">
    <property type="component" value="Unassembled WGS sequence"/>
</dbReference>